<proteinExistence type="predicted"/>
<dbReference type="Proteomes" id="UP000516437">
    <property type="component" value="Chromosome 5"/>
</dbReference>
<protein>
    <submittedName>
        <fullName evidence="2">Uncharacterized protein</fullName>
    </submittedName>
</protein>
<gene>
    <name evidence="2" type="ORF">CJ030_MR5G001029</name>
</gene>
<dbReference type="OrthoDB" id="1691100at2759"/>
<reference evidence="2 3" key="1">
    <citation type="journal article" date="2019" name="Plant Biotechnol. J.">
        <title>The red bayberry genome and genetic basis of sex determination.</title>
        <authorList>
            <person name="Jia H.M."/>
            <person name="Jia H.J."/>
            <person name="Cai Q.L."/>
            <person name="Wang Y."/>
            <person name="Zhao H.B."/>
            <person name="Yang W.F."/>
            <person name="Wang G.Y."/>
            <person name="Li Y.H."/>
            <person name="Zhan D.L."/>
            <person name="Shen Y.T."/>
            <person name="Niu Q.F."/>
            <person name="Chang L."/>
            <person name="Qiu J."/>
            <person name="Zhao L."/>
            <person name="Xie H.B."/>
            <person name="Fu W.Y."/>
            <person name="Jin J."/>
            <person name="Li X.W."/>
            <person name="Jiao Y."/>
            <person name="Zhou C.C."/>
            <person name="Tu T."/>
            <person name="Chai C.Y."/>
            <person name="Gao J.L."/>
            <person name="Fan L.J."/>
            <person name="van de Weg E."/>
            <person name="Wang J.Y."/>
            <person name="Gao Z.S."/>
        </authorList>
    </citation>
    <scope>NUCLEOTIDE SEQUENCE [LARGE SCALE GENOMIC DNA]</scope>
    <source>
        <tissue evidence="2">Leaves</tissue>
    </source>
</reference>
<feature type="compositionally biased region" description="Basic residues" evidence="1">
    <location>
        <begin position="124"/>
        <end position="138"/>
    </location>
</feature>
<comment type="caution">
    <text evidence="2">The sequence shown here is derived from an EMBL/GenBank/DDBJ whole genome shotgun (WGS) entry which is preliminary data.</text>
</comment>
<organism evidence="2 3">
    <name type="scientific">Morella rubra</name>
    <name type="common">Chinese bayberry</name>
    <dbReference type="NCBI Taxonomy" id="262757"/>
    <lineage>
        <taxon>Eukaryota</taxon>
        <taxon>Viridiplantae</taxon>
        <taxon>Streptophyta</taxon>
        <taxon>Embryophyta</taxon>
        <taxon>Tracheophyta</taxon>
        <taxon>Spermatophyta</taxon>
        <taxon>Magnoliopsida</taxon>
        <taxon>eudicotyledons</taxon>
        <taxon>Gunneridae</taxon>
        <taxon>Pentapetalae</taxon>
        <taxon>rosids</taxon>
        <taxon>fabids</taxon>
        <taxon>Fagales</taxon>
        <taxon>Myricaceae</taxon>
        <taxon>Morella</taxon>
    </lineage>
</organism>
<dbReference type="EMBL" id="RXIC02000023">
    <property type="protein sequence ID" value="KAB1212495.1"/>
    <property type="molecule type" value="Genomic_DNA"/>
</dbReference>
<feature type="region of interest" description="Disordered" evidence="1">
    <location>
        <begin position="112"/>
        <end position="157"/>
    </location>
</feature>
<evidence type="ECO:0000313" key="2">
    <source>
        <dbReference type="EMBL" id="KAB1212495.1"/>
    </source>
</evidence>
<evidence type="ECO:0000313" key="3">
    <source>
        <dbReference type="Proteomes" id="UP000516437"/>
    </source>
</evidence>
<name>A0A6A1VIT7_9ROSI</name>
<feature type="compositionally biased region" description="Basic and acidic residues" evidence="1">
    <location>
        <begin position="17"/>
        <end position="36"/>
    </location>
</feature>
<evidence type="ECO:0000256" key="1">
    <source>
        <dbReference type="SAM" id="MobiDB-lite"/>
    </source>
</evidence>
<sequence length="157" mass="17219">MESKFLLRDEAKQVVHREAKQVVHRDSRGSGKKETSASESSSCSCSCGDSKCCHKTTECLCSACLLCVCCPLSVVWVCVRLPCKLGWRAAKHAKRWVCCGSEMRDFAAYSSFSDDDSDNLSRSSHSRSKPLAGPKKRMVQPANESDFSKSAGGRNSK</sequence>
<keyword evidence="3" id="KW-1185">Reference proteome</keyword>
<feature type="region of interest" description="Disordered" evidence="1">
    <location>
        <begin position="17"/>
        <end position="45"/>
    </location>
</feature>
<accession>A0A6A1VIT7</accession>
<dbReference type="AlphaFoldDB" id="A0A6A1VIT7"/>